<evidence type="ECO:0000256" key="1">
    <source>
        <dbReference type="ARBA" id="ARBA00004141"/>
    </source>
</evidence>
<proteinExistence type="inferred from homology"/>
<accession>Q7RRY0</accession>
<dbReference type="GO" id="GO:0004252">
    <property type="term" value="F:serine-type endopeptidase activity"/>
    <property type="evidence" value="ECO:0007669"/>
    <property type="project" value="InterPro"/>
</dbReference>
<keyword evidence="6 7" id="KW-0472">Membrane</keyword>
<dbReference type="STRING" id="73239.Q7RRY0"/>
<evidence type="ECO:0000256" key="3">
    <source>
        <dbReference type="ARBA" id="ARBA00022692"/>
    </source>
</evidence>
<dbReference type="PANTHER" id="PTHR43731:SF14">
    <property type="entry name" value="PRESENILIN-ASSOCIATED RHOMBOID-LIKE PROTEIN, MITOCHONDRIAL"/>
    <property type="match status" value="1"/>
</dbReference>
<keyword evidence="4" id="KW-0378">Hydrolase</keyword>
<dbReference type="FunCoup" id="Q7RRY0">
    <property type="interactions" value="1"/>
</dbReference>
<dbReference type="InParanoid" id="Q7RRY0"/>
<evidence type="ECO:0000256" key="4">
    <source>
        <dbReference type="ARBA" id="ARBA00022801"/>
    </source>
</evidence>
<keyword evidence="3 7" id="KW-0812">Transmembrane</keyword>
<evidence type="ECO:0000313" key="9">
    <source>
        <dbReference type="EMBL" id="EAA17065.1"/>
    </source>
</evidence>
<name>Q7RRY0_PLAYO</name>
<dbReference type="SUPFAM" id="SSF144091">
    <property type="entry name" value="Rhomboid-like"/>
    <property type="match status" value="1"/>
</dbReference>
<sequence length="547" mass="64981">MSNMVFLGIYYLENIPPTTKGTYKKIINPIIIFYKRFHAFTKVVGKIQENTIKKKEKNIKLKERVKLIIFSSFYFFACDYLYHVYILKGNKKVEEGNAYTTKEKKALTDNTKKDENKYQNNEMMPNFIKWINIFSRPEQTNKYILQKDRPISSDQNNQRCDNNDDFICEQIKNNNVDDEDIYLIKINNIKKKKDEQNYKRDEFTVIRNQIFGYNMGNAIGGNTGKEPTQERNFKEIIENNLYQKNLLSGNNLFLIANGVIFLCWRLGDIARNKKFYNFMCRHFICSYENIKKKHYHTIFTATISHMTLPHFLFNMWAFHTITNTLLYPEIKEKKTNYYYFFNYKSNILEKKVTNKDIINVCLLSSVMSTIPYILLNRYTQLLGASGAIMGLVYILSVVKPNEIFVSVFPFPYLKLSALQLCHISILTNFIFLFYKKNNFSIAWSAHLFGLLGGAIYSYYQRKINNNYNYYPFIQLSIQNGYLDYTNTYLDLLDFIKTLKLQTISFFSLDYRNIQQINKQLYMIQYTKSQRRAKIHAMKINNLKQMEK</sequence>
<protein>
    <recommendedName>
        <fullName evidence="8">Peptidase S54 rhomboid domain-containing protein</fullName>
    </recommendedName>
</protein>
<dbReference type="Gene3D" id="1.20.1540.10">
    <property type="entry name" value="Rhomboid-like"/>
    <property type="match status" value="1"/>
</dbReference>
<feature type="transmembrane region" description="Helical" evidence="7">
    <location>
        <begin position="381"/>
        <end position="398"/>
    </location>
</feature>
<keyword evidence="5 7" id="KW-1133">Transmembrane helix</keyword>
<comment type="caution">
    <text evidence="9">The sequence shown here is derived from an EMBL/GenBank/DDBJ whole genome shotgun (WGS) entry which is preliminary data.</text>
</comment>
<dbReference type="InterPro" id="IPR050925">
    <property type="entry name" value="Rhomboid_protease_S54"/>
</dbReference>
<dbReference type="PANTHER" id="PTHR43731">
    <property type="entry name" value="RHOMBOID PROTEASE"/>
    <property type="match status" value="1"/>
</dbReference>
<dbReference type="Proteomes" id="UP000008553">
    <property type="component" value="Unassembled WGS sequence"/>
</dbReference>
<comment type="similarity">
    <text evidence="2">Belongs to the peptidase S54 family.</text>
</comment>
<feature type="transmembrane region" description="Helical" evidence="7">
    <location>
        <begin position="440"/>
        <end position="459"/>
    </location>
</feature>
<dbReference type="InterPro" id="IPR035952">
    <property type="entry name" value="Rhomboid-like_sf"/>
</dbReference>
<evidence type="ECO:0000256" key="5">
    <source>
        <dbReference type="ARBA" id="ARBA00022989"/>
    </source>
</evidence>
<evidence type="ECO:0000259" key="8">
    <source>
        <dbReference type="Pfam" id="PF01694"/>
    </source>
</evidence>
<dbReference type="EMBL" id="AABL01000159">
    <property type="protein sequence ID" value="EAA17065.1"/>
    <property type="molecule type" value="Genomic_DNA"/>
</dbReference>
<dbReference type="PaxDb" id="73239-Q7RRY0"/>
<feature type="domain" description="Peptidase S54 rhomboid" evidence="8">
    <location>
        <begin position="341"/>
        <end position="460"/>
    </location>
</feature>
<keyword evidence="10" id="KW-1185">Reference proteome</keyword>
<evidence type="ECO:0000313" key="10">
    <source>
        <dbReference type="Proteomes" id="UP000008553"/>
    </source>
</evidence>
<reference evidence="9 10" key="1">
    <citation type="journal article" date="2002" name="Nature">
        <title>Genome sequence and comparative analysis of the model rodent malaria parasite Plasmodium yoelii yoelii.</title>
        <authorList>
            <person name="Carlton J.M."/>
            <person name="Angiuoli S.V."/>
            <person name="Suh B.B."/>
            <person name="Kooij T.W."/>
            <person name="Pertea M."/>
            <person name="Silva J.C."/>
            <person name="Ermolaeva M.D."/>
            <person name="Allen J.E."/>
            <person name="Selengut J.D."/>
            <person name="Koo H.L."/>
            <person name="Peterson J.D."/>
            <person name="Pop M."/>
            <person name="Kosack D.S."/>
            <person name="Shumway M.F."/>
            <person name="Bidwell S.L."/>
            <person name="Shallom S.J."/>
            <person name="van Aken S.E."/>
            <person name="Riedmuller S.B."/>
            <person name="Feldblyum T.V."/>
            <person name="Cho J.K."/>
            <person name="Quackenbush J."/>
            <person name="Sedegah M."/>
            <person name="Shoaibi A."/>
            <person name="Cummings L.M."/>
            <person name="Florens L."/>
            <person name="Yates J.R."/>
            <person name="Raine J.D."/>
            <person name="Sinden R.E."/>
            <person name="Harris M.A."/>
            <person name="Cunningham D.A."/>
            <person name="Preiser P.R."/>
            <person name="Bergman L.W."/>
            <person name="Vaidya A.B."/>
            <person name="van Lin L.H."/>
            <person name="Janse C.J."/>
            <person name="Waters A.P."/>
            <person name="Smith H.O."/>
            <person name="White O.R."/>
            <person name="Salzberg S.L."/>
            <person name="Venter J.C."/>
            <person name="Fraser C.M."/>
            <person name="Hoffman S.L."/>
            <person name="Gardner M.J."/>
            <person name="Carucci D.J."/>
        </authorList>
    </citation>
    <scope>NUCLEOTIDE SEQUENCE [LARGE SCALE GENOMIC DNA]</scope>
    <source>
        <strain evidence="9 10">17XNL</strain>
    </source>
</reference>
<organism evidence="9 10">
    <name type="scientific">Plasmodium yoelii yoelii</name>
    <dbReference type="NCBI Taxonomy" id="73239"/>
    <lineage>
        <taxon>Eukaryota</taxon>
        <taxon>Sar</taxon>
        <taxon>Alveolata</taxon>
        <taxon>Apicomplexa</taxon>
        <taxon>Aconoidasida</taxon>
        <taxon>Haemosporida</taxon>
        <taxon>Plasmodiidae</taxon>
        <taxon>Plasmodium</taxon>
        <taxon>Plasmodium (Vinckeia)</taxon>
    </lineage>
</organism>
<evidence type="ECO:0000256" key="7">
    <source>
        <dbReference type="SAM" id="Phobius"/>
    </source>
</evidence>
<dbReference type="GO" id="GO:0016020">
    <property type="term" value="C:membrane"/>
    <property type="evidence" value="ECO:0007669"/>
    <property type="project" value="UniProtKB-SubCell"/>
</dbReference>
<dbReference type="AlphaFoldDB" id="Q7RRY0"/>
<evidence type="ECO:0000256" key="6">
    <source>
        <dbReference type="ARBA" id="ARBA00023136"/>
    </source>
</evidence>
<feature type="transmembrane region" description="Helical" evidence="7">
    <location>
        <begin position="410"/>
        <end position="434"/>
    </location>
</feature>
<comment type="subcellular location">
    <subcellularLocation>
        <location evidence="1">Membrane</location>
        <topology evidence="1">Multi-pass membrane protein</topology>
    </subcellularLocation>
</comment>
<gene>
    <name evidence="9" type="ORF">PY00587</name>
</gene>
<dbReference type="Pfam" id="PF01694">
    <property type="entry name" value="Rhomboid"/>
    <property type="match status" value="1"/>
</dbReference>
<evidence type="ECO:0000256" key="2">
    <source>
        <dbReference type="ARBA" id="ARBA00009045"/>
    </source>
</evidence>
<dbReference type="InterPro" id="IPR022764">
    <property type="entry name" value="Peptidase_S54_rhomboid_dom"/>
</dbReference>